<accession>A0A8J4WYB4</accession>
<reference evidence="4" key="1">
    <citation type="submission" date="2020-07" db="EMBL/GenBank/DDBJ databases">
        <title>Clarias magur genome sequencing, assembly and annotation.</title>
        <authorList>
            <person name="Kushwaha B."/>
            <person name="Kumar R."/>
            <person name="Das P."/>
            <person name="Joshi C.G."/>
            <person name="Kumar D."/>
            <person name="Nagpure N.S."/>
            <person name="Pandey M."/>
            <person name="Agarwal S."/>
            <person name="Srivastava S."/>
            <person name="Singh M."/>
            <person name="Sahoo L."/>
            <person name="Jayasankar P."/>
            <person name="Meher P.K."/>
            <person name="Koringa P.G."/>
            <person name="Iquebal M.A."/>
            <person name="Das S.P."/>
            <person name="Bit A."/>
            <person name="Patnaik S."/>
            <person name="Patel N."/>
            <person name="Shah T.M."/>
            <person name="Hinsu A."/>
            <person name="Jena J.K."/>
        </authorList>
    </citation>
    <scope>NUCLEOTIDE SEQUENCE</scope>
    <source>
        <strain evidence="4">CIFAMagur01</strain>
        <tissue evidence="4">Testis</tissue>
    </source>
</reference>
<dbReference type="GO" id="GO:0001755">
    <property type="term" value="P:neural crest cell migration"/>
    <property type="evidence" value="ECO:0007669"/>
    <property type="project" value="TreeGrafter"/>
</dbReference>
<dbReference type="Proteomes" id="UP000727407">
    <property type="component" value="Unassembled WGS sequence"/>
</dbReference>
<feature type="non-terminal residue" evidence="4">
    <location>
        <position position="1"/>
    </location>
</feature>
<name>A0A8J4WYB4_CLAMG</name>
<comment type="caution">
    <text evidence="4">The sequence shown here is derived from an EMBL/GenBank/DDBJ whole genome shotgun (WGS) entry which is preliminary data.</text>
</comment>
<keyword evidence="1" id="KW-0325">Glycoprotein</keyword>
<dbReference type="Gene3D" id="2.130.10.10">
    <property type="entry name" value="YVTN repeat-like/Quinoprotein amine dehydrogenase"/>
    <property type="match status" value="1"/>
</dbReference>
<evidence type="ECO:0000256" key="2">
    <source>
        <dbReference type="PROSITE-ProRule" id="PRU00352"/>
    </source>
</evidence>
<protein>
    <submittedName>
        <fullName evidence="4">Semaphorin-4E-like isoform X1</fullName>
    </submittedName>
</protein>
<dbReference type="GO" id="GO:0030215">
    <property type="term" value="F:semaphorin receptor binding"/>
    <property type="evidence" value="ECO:0007669"/>
    <property type="project" value="InterPro"/>
</dbReference>
<dbReference type="GO" id="GO:0005886">
    <property type="term" value="C:plasma membrane"/>
    <property type="evidence" value="ECO:0007669"/>
    <property type="project" value="TreeGrafter"/>
</dbReference>
<evidence type="ECO:0000313" key="5">
    <source>
        <dbReference type="Proteomes" id="UP000727407"/>
    </source>
</evidence>
<dbReference type="GO" id="GO:0000122">
    <property type="term" value="P:negative regulation of transcription by RNA polymerase II"/>
    <property type="evidence" value="ECO:0007669"/>
    <property type="project" value="TreeGrafter"/>
</dbReference>
<dbReference type="GO" id="GO:0007411">
    <property type="term" value="P:axon guidance"/>
    <property type="evidence" value="ECO:0007669"/>
    <property type="project" value="TreeGrafter"/>
</dbReference>
<comment type="caution">
    <text evidence="2">Lacks conserved residue(s) required for the propagation of feature annotation.</text>
</comment>
<sequence length="164" mass="18154">ETSQYSAVCTYRIQDIREVFSKSKFKTVFSVSDFTGWMTYYPDLPDPRPGACINNDARQKGIFTSLDLPVKTLEFIRDNPLMDQAVEPSSQQPLLVKKGAAFTSIVVASTTALDGSIHQVMFIGTASGSVLKAVNYNGETMIIEEVQLFPHSEPVKILRLSTIV</sequence>
<evidence type="ECO:0000259" key="3">
    <source>
        <dbReference type="PROSITE" id="PS51004"/>
    </source>
</evidence>
<dbReference type="GO" id="GO:0045499">
    <property type="term" value="F:chemorepellent activity"/>
    <property type="evidence" value="ECO:0007669"/>
    <property type="project" value="TreeGrafter"/>
</dbReference>
<dbReference type="GO" id="GO:0071526">
    <property type="term" value="P:semaphorin-plexin signaling pathway"/>
    <property type="evidence" value="ECO:0007669"/>
    <property type="project" value="TreeGrafter"/>
</dbReference>
<dbReference type="PROSITE" id="PS51004">
    <property type="entry name" value="SEMA"/>
    <property type="match status" value="1"/>
</dbReference>
<dbReference type="InterPro" id="IPR001627">
    <property type="entry name" value="Semap_dom"/>
</dbReference>
<evidence type="ECO:0000313" key="4">
    <source>
        <dbReference type="EMBL" id="KAF5880687.1"/>
    </source>
</evidence>
<evidence type="ECO:0000256" key="1">
    <source>
        <dbReference type="ARBA" id="ARBA00023180"/>
    </source>
</evidence>
<dbReference type="SUPFAM" id="SSF101912">
    <property type="entry name" value="Sema domain"/>
    <property type="match status" value="1"/>
</dbReference>
<feature type="domain" description="Sema" evidence="3">
    <location>
        <begin position="1"/>
        <end position="164"/>
    </location>
</feature>
<dbReference type="InterPro" id="IPR036352">
    <property type="entry name" value="Semap_dom_sf"/>
</dbReference>
<dbReference type="GO" id="GO:0043931">
    <property type="term" value="P:ossification involved in bone maturation"/>
    <property type="evidence" value="ECO:0007669"/>
    <property type="project" value="TreeGrafter"/>
</dbReference>
<organism evidence="4 5">
    <name type="scientific">Clarias magur</name>
    <name type="common">Asian catfish</name>
    <name type="synonym">Macropteronotus magur</name>
    <dbReference type="NCBI Taxonomy" id="1594786"/>
    <lineage>
        <taxon>Eukaryota</taxon>
        <taxon>Metazoa</taxon>
        <taxon>Chordata</taxon>
        <taxon>Craniata</taxon>
        <taxon>Vertebrata</taxon>
        <taxon>Euteleostomi</taxon>
        <taxon>Actinopterygii</taxon>
        <taxon>Neopterygii</taxon>
        <taxon>Teleostei</taxon>
        <taxon>Ostariophysi</taxon>
        <taxon>Siluriformes</taxon>
        <taxon>Clariidae</taxon>
        <taxon>Clarias</taxon>
    </lineage>
</organism>
<gene>
    <name evidence="4" type="primary">sema4e</name>
    <name evidence="4" type="ORF">DAT39_023200</name>
</gene>
<dbReference type="AlphaFoldDB" id="A0A8J4WYB4"/>
<dbReference type="InterPro" id="IPR027231">
    <property type="entry name" value="Semaphorin"/>
</dbReference>
<dbReference type="PANTHER" id="PTHR11036">
    <property type="entry name" value="SEMAPHORIN"/>
    <property type="match status" value="1"/>
</dbReference>
<feature type="non-terminal residue" evidence="4">
    <location>
        <position position="164"/>
    </location>
</feature>
<dbReference type="GO" id="GO:0030335">
    <property type="term" value="P:positive regulation of cell migration"/>
    <property type="evidence" value="ECO:0007669"/>
    <property type="project" value="TreeGrafter"/>
</dbReference>
<dbReference type="OrthoDB" id="9988752at2759"/>
<dbReference type="EMBL" id="QNUK01001493">
    <property type="protein sequence ID" value="KAF5880687.1"/>
    <property type="molecule type" value="Genomic_DNA"/>
</dbReference>
<proteinExistence type="predicted"/>
<dbReference type="GO" id="GO:0005615">
    <property type="term" value="C:extracellular space"/>
    <property type="evidence" value="ECO:0007669"/>
    <property type="project" value="TreeGrafter"/>
</dbReference>
<dbReference type="PANTHER" id="PTHR11036:SF135">
    <property type="entry name" value="SEMAPHORIN 4D ISOFORM X1-RELATED"/>
    <property type="match status" value="1"/>
</dbReference>
<dbReference type="InterPro" id="IPR015943">
    <property type="entry name" value="WD40/YVTN_repeat-like_dom_sf"/>
</dbReference>
<keyword evidence="5" id="KW-1185">Reference proteome</keyword>
<dbReference type="Pfam" id="PF01403">
    <property type="entry name" value="Sema"/>
    <property type="match status" value="1"/>
</dbReference>